<keyword evidence="2" id="KW-1185">Reference proteome</keyword>
<comment type="caution">
    <text evidence="1">The sequence shown here is derived from an EMBL/GenBank/DDBJ whole genome shotgun (WGS) entry which is preliminary data.</text>
</comment>
<sequence>MSMDTTHIFLLTNPNSMERKCTTCDLSISTRGNMRMWRGRRSGVLASHTAAYHDEVWQVMVKPVPGLSAAKGTPS</sequence>
<dbReference type="Proteomes" id="UP000636709">
    <property type="component" value="Unassembled WGS sequence"/>
</dbReference>
<dbReference type="AlphaFoldDB" id="A0A835FDW4"/>
<gene>
    <name evidence="1" type="ORF">HU200_012937</name>
</gene>
<organism evidence="1 2">
    <name type="scientific">Digitaria exilis</name>
    <dbReference type="NCBI Taxonomy" id="1010633"/>
    <lineage>
        <taxon>Eukaryota</taxon>
        <taxon>Viridiplantae</taxon>
        <taxon>Streptophyta</taxon>
        <taxon>Embryophyta</taxon>
        <taxon>Tracheophyta</taxon>
        <taxon>Spermatophyta</taxon>
        <taxon>Magnoliopsida</taxon>
        <taxon>Liliopsida</taxon>
        <taxon>Poales</taxon>
        <taxon>Poaceae</taxon>
        <taxon>PACMAD clade</taxon>
        <taxon>Panicoideae</taxon>
        <taxon>Panicodae</taxon>
        <taxon>Paniceae</taxon>
        <taxon>Anthephorinae</taxon>
        <taxon>Digitaria</taxon>
    </lineage>
</organism>
<reference evidence="1" key="1">
    <citation type="submission" date="2020-07" db="EMBL/GenBank/DDBJ databases">
        <title>Genome sequence and genetic diversity analysis of an under-domesticated orphan crop, white fonio (Digitaria exilis).</title>
        <authorList>
            <person name="Bennetzen J.L."/>
            <person name="Chen S."/>
            <person name="Ma X."/>
            <person name="Wang X."/>
            <person name="Yssel A.E.J."/>
            <person name="Chaluvadi S.R."/>
            <person name="Johnson M."/>
            <person name="Gangashetty P."/>
            <person name="Hamidou F."/>
            <person name="Sanogo M.D."/>
            <person name="Zwaenepoel A."/>
            <person name="Wallace J."/>
            <person name="Van De Peer Y."/>
            <person name="Van Deynze A."/>
        </authorList>
    </citation>
    <scope>NUCLEOTIDE SEQUENCE</scope>
    <source>
        <tissue evidence="1">Leaves</tissue>
    </source>
</reference>
<proteinExistence type="predicted"/>
<protein>
    <submittedName>
        <fullName evidence="1">Uncharacterized protein</fullName>
    </submittedName>
</protein>
<evidence type="ECO:0000313" key="2">
    <source>
        <dbReference type="Proteomes" id="UP000636709"/>
    </source>
</evidence>
<evidence type="ECO:0000313" key="1">
    <source>
        <dbReference type="EMBL" id="KAF8748340.1"/>
    </source>
</evidence>
<dbReference type="EMBL" id="JACEFO010001093">
    <property type="protein sequence ID" value="KAF8748340.1"/>
    <property type="molecule type" value="Genomic_DNA"/>
</dbReference>
<name>A0A835FDW4_9POAL</name>
<accession>A0A835FDW4</accession>